<dbReference type="RefSeq" id="WP_200197596.1">
    <property type="nucleotide sequence ID" value="NZ_JAENHM010000070.1"/>
</dbReference>
<dbReference type="SMART" id="SM00345">
    <property type="entry name" value="HTH_GNTR"/>
    <property type="match status" value="2"/>
</dbReference>
<gene>
    <name evidence="5" type="ORF">JHL17_26030</name>
</gene>
<feature type="domain" description="HTH gntR-type" evidence="4">
    <location>
        <begin position="83"/>
        <end position="150"/>
    </location>
</feature>
<sequence length="312" mass="35267">MAKSNTLLKRTTNALLDLIAEAAPNTALPSESELSRTLGVSRTTVRGALHQLEERAIVARTGNQVTLARRPGEQDHFADAQTVTTQERIEQMLMERMLRGGWAPGHEFSESDLARACGVSTASVREFLISFSRYQLIEKRSRSGWRLLGLDVQFANEVADMRALIELSAIQQIFPAGEPRWVDRIDGFLDRHYDLQTSIDSKYLDFPALDREFHSFLITHMRNRFASKFVDVIAFTFHYHYKWNSDDQKLRVMASLGDHIGILEALRMNNMILAKERLAAHLAASRSSLIQSLKENDVQRAELRLEPSGAAG</sequence>
<evidence type="ECO:0000313" key="6">
    <source>
        <dbReference type="Proteomes" id="UP000652760"/>
    </source>
</evidence>
<protein>
    <submittedName>
        <fullName evidence="5">GntR family transcriptional regulator</fullName>
    </submittedName>
</protein>
<dbReference type="InterPro" id="IPR036388">
    <property type="entry name" value="WH-like_DNA-bd_sf"/>
</dbReference>
<keyword evidence="3" id="KW-0804">Transcription</keyword>
<dbReference type="SUPFAM" id="SSF48008">
    <property type="entry name" value="GntR ligand-binding domain-like"/>
    <property type="match status" value="1"/>
</dbReference>
<dbReference type="InterPro" id="IPR008920">
    <property type="entry name" value="TF_FadR/GntR_C"/>
</dbReference>
<proteinExistence type="predicted"/>
<dbReference type="InterPro" id="IPR011711">
    <property type="entry name" value="GntR_C"/>
</dbReference>
<dbReference type="EMBL" id="JAENHM010000070">
    <property type="protein sequence ID" value="MBK1840867.1"/>
    <property type="molecule type" value="Genomic_DNA"/>
</dbReference>
<keyword evidence="6" id="KW-1185">Reference proteome</keyword>
<evidence type="ECO:0000313" key="5">
    <source>
        <dbReference type="EMBL" id="MBK1840867.1"/>
    </source>
</evidence>
<dbReference type="SUPFAM" id="SSF46785">
    <property type="entry name" value="Winged helix' DNA-binding domain"/>
    <property type="match status" value="2"/>
</dbReference>
<accession>A0ABS1FBU7</accession>
<dbReference type="Pfam" id="PF07729">
    <property type="entry name" value="FCD"/>
    <property type="match status" value="1"/>
</dbReference>
<organism evidence="5 6">
    <name type="scientific">Azospirillum endophyticum</name>
    <dbReference type="NCBI Taxonomy" id="2800326"/>
    <lineage>
        <taxon>Bacteria</taxon>
        <taxon>Pseudomonadati</taxon>
        <taxon>Pseudomonadota</taxon>
        <taxon>Alphaproteobacteria</taxon>
        <taxon>Rhodospirillales</taxon>
        <taxon>Azospirillaceae</taxon>
        <taxon>Azospirillum</taxon>
    </lineage>
</organism>
<dbReference type="InterPro" id="IPR036390">
    <property type="entry name" value="WH_DNA-bd_sf"/>
</dbReference>
<dbReference type="InterPro" id="IPR000524">
    <property type="entry name" value="Tscrpt_reg_HTH_GntR"/>
</dbReference>
<evidence type="ECO:0000256" key="1">
    <source>
        <dbReference type="ARBA" id="ARBA00023015"/>
    </source>
</evidence>
<dbReference type="Proteomes" id="UP000652760">
    <property type="component" value="Unassembled WGS sequence"/>
</dbReference>
<evidence type="ECO:0000259" key="4">
    <source>
        <dbReference type="PROSITE" id="PS50949"/>
    </source>
</evidence>
<dbReference type="Gene3D" id="1.10.10.10">
    <property type="entry name" value="Winged helix-like DNA-binding domain superfamily/Winged helix DNA-binding domain"/>
    <property type="match status" value="2"/>
</dbReference>
<dbReference type="PRINTS" id="PR00035">
    <property type="entry name" value="HTHGNTR"/>
</dbReference>
<keyword evidence="1" id="KW-0805">Transcription regulation</keyword>
<feature type="domain" description="HTH gntR-type" evidence="4">
    <location>
        <begin position="1"/>
        <end position="71"/>
    </location>
</feature>
<evidence type="ECO:0000256" key="2">
    <source>
        <dbReference type="ARBA" id="ARBA00023125"/>
    </source>
</evidence>
<dbReference type="SMART" id="SM00895">
    <property type="entry name" value="FCD"/>
    <property type="match status" value="1"/>
</dbReference>
<dbReference type="PROSITE" id="PS50949">
    <property type="entry name" value="HTH_GNTR"/>
    <property type="match status" value="2"/>
</dbReference>
<reference evidence="6" key="1">
    <citation type="submission" date="2021-01" db="EMBL/GenBank/DDBJ databases">
        <title>Genome public.</title>
        <authorList>
            <person name="Liu C."/>
            <person name="Sun Q."/>
        </authorList>
    </citation>
    <scope>NUCLEOTIDE SEQUENCE [LARGE SCALE GENOMIC DNA]</scope>
    <source>
        <strain evidence="6">YIM B02556</strain>
    </source>
</reference>
<name>A0ABS1FBU7_9PROT</name>
<evidence type="ECO:0000256" key="3">
    <source>
        <dbReference type="ARBA" id="ARBA00023163"/>
    </source>
</evidence>
<keyword evidence="2" id="KW-0238">DNA-binding</keyword>
<dbReference type="PANTHER" id="PTHR43537:SF51">
    <property type="entry name" value="HTH-TYPE TRANSCRIPTIONAL REGULATOR LGOR-RELATED"/>
    <property type="match status" value="1"/>
</dbReference>
<dbReference type="PANTHER" id="PTHR43537">
    <property type="entry name" value="TRANSCRIPTIONAL REGULATOR, GNTR FAMILY"/>
    <property type="match status" value="1"/>
</dbReference>
<dbReference type="Gene3D" id="1.20.120.530">
    <property type="entry name" value="GntR ligand-binding domain-like"/>
    <property type="match status" value="1"/>
</dbReference>
<dbReference type="Pfam" id="PF00392">
    <property type="entry name" value="GntR"/>
    <property type="match status" value="2"/>
</dbReference>
<comment type="caution">
    <text evidence="5">The sequence shown here is derived from an EMBL/GenBank/DDBJ whole genome shotgun (WGS) entry which is preliminary data.</text>
</comment>